<dbReference type="InterPro" id="IPR006016">
    <property type="entry name" value="UspA"/>
</dbReference>
<dbReference type="AlphaFoldDB" id="A0A2S0KGF3"/>
<keyword evidence="4" id="KW-1185">Reference proteome</keyword>
<dbReference type="SUPFAM" id="SSF52402">
    <property type="entry name" value="Adenine nucleotide alpha hydrolases-like"/>
    <property type="match status" value="2"/>
</dbReference>
<dbReference type="PANTHER" id="PTHR46268">
    <property type="entry name" value="STRESS RESPONSE PROTEIN NHAX"/>
    <property type="match status" value="1"/>
</dbReference>
<reference evidence="3 4" key="1">
    <citation type="submission" date="2018-03" db="EMBL/GenBank/DDBJ databases">
        <title>Characteristics and genome of n-alkane degrading marine bacteria Gordonia iterans isolated from crude oil contaminated in Tae-an, South Korea.</title>
        <authorList>
            <person name="Lee S.-S."/>
            <person name="Kim H."/>
        </authorList>
    </citation>
    <scope>NUCLEOTIDE SEQUENCE [LARGE SCALE GENOMIC DNA]</scope>
    <source>
        <strain evidence="3 4">Co17</strain>
    </source>
</reference>
<dbReference type="Gene3D" id="3.40.50.620">
    <property type="entry name" value="HUPs"/>
    <property type="match status" value="2"/>
</dbReference>
<dbReference type="OrthoDB" id="5242641at2"/>
<sequence length="285" mass="29652">MRIYVAYLATDGGADAVAMGVRLARTLSAALDIGMVLPPDVQAPLPSGEVGQALSEQAGRWLAEARDSVPDDVDVETHLAVSESAAEGILAEAERVGAAAIVVGGSGGGLVGGHTLGSVVNELVHSSPLPLVLSPRGLRRSKVERVREITCALGRRAGAPHLFDTAIRAAERSGCPLRVVSLIALDHASTGTAPDDQVIAEATAHAQASFDSARDRLSANTDVSWTIVSGPTVEDAVNKLDWHDGDLIMVGSSRLAVQRRLFLGSTAAKMLRVLQVPMVIVPRAS</sequence>
<protein>
    <submittedName>
        <fullName evidence="3">Universal stress protein UspA</fullName>
    </submittedName>
</protein>
<dbReference type="EMBL" id="CP027433">
    <property type="protein sequence ID" value="AVM00743.1"/>
    <property type="molecule type" value="Genomic_DNA"/>
</dbReference>
<dbReference type="RefSeq" id="WP_105942456.1">
    <property type="nucleotide sequence ID" value="NZ_CP027433.1"/>
</dbReference>
<feature type="domain" description="UspA" evidence="2">
    <location>
        <begin position="148"/>
        <end position="282"/>
    </location>
</feature>
<feature type="domain" description="UspA" evidence="2">
    <location>
        <begin position="2"/>
        <end position="133"/>
    </location>
</feature>
<organism evidence="3 4">
    <name type="scientific">Gordonia iterans</name>
    <dbReference type="NCBI Taxonomy" id="1004901"/>
    <lineage>
        <taxon>Bacteria</taxon>
        <taxon>Bacillati</taxon>
        <taxon>Actinomycetota</taxon>
        <taxon>Actinomycetes</taxon>
        <taxon>Mycobacteriales</taxon>
        <taxon>Gordoniaceae</taxon>
        <taxon>Gordonia</taxon>
    </lineage>
</organism>
<dbReference type="PANTHER" id="PTHR46268:SF6">
    <property type="entry name" value="UNIVERSAL STRESS PROTEIN UP12"/>
    <property type="match status" value="1"/>
</dbReference>
<name>A0A2S0KGF3_9ACTN</name>
<dbReference type="Proteomes" id="UP000239814">
    <property type="component" value="Chromosome"/>
</dbReference>
<evidence type="ECO:0000256" key="1">
    <source>
        <dbReference type="ARBA" id="ARBA00008791"/>
    </source>
</evidence>
<comment type="similarity">
    <text evidence="1">Belongs to the universal stress protein A family.</text>
</comment>
<dbReference type="KEGG" id="git:C6V83_11170"/>
<dbReference type="Pfam" id="PF00582">
    <property type="entry name" value="Usp"/>
    <property type="match status" value="2"/>
</dbReference>
<proteinExistence type="inferred from homology"/>
<gene>
    <name evidence="3" type="ORF">C6V83_11170</name>
</gene>
<evidence type="ECO:0000313" key="3">
    <source>
        <dbReference type="EMBL" id="AVM00743.1"/>
    </source>
</evidence>
<evidence type="ECO:0000313" key="4">
    <source>
        <dbReference type="Proteomes" id="UP000239814"/>
    </source>
</evidence>
<accession>A0A2S0KGF3</accession>
<dbReference type="InterPro" id="IPR014729">
    <property type="entry name" value="Rossmann-like_a/b/a_fold"/>
</dbReference>
<dbReference type="CDD" id="cd00293">
    <property type="entry name" value="USP-like"/>
    <property type="match status" value="1"/>
</dbReference>
<evidence type="ECO:0000259" key="2">
    <source>
        <dbReference type="Pfam" id="PF00582"/>
    </source>
</evidence>